<organism evidence="1 2">
    <name type="scientific">Nocardioides humilatus</name>
    <dbReference type="NCBI Taxonomy" id="2607660"/>
    <lineage>
        <taxon>Bacteria</taxon>
        <taxon>Bacillati</taxon>
        <taxon>Actinomycetota</taxon>
        <taxon>Actinomycetes</taxon>
        <taxon>Propionibacteriales</taxon>
        <taxon>Nocardioidaceae</taxon>
        <taxon>Nocardioides</taxon>
    </lineage>
</organism>
<dbReference type="Proteomes" id="UP000325003">
    <property type="component" value="Unassembled WGS sequence"/>
</dbReference>
<dbReference type="SFLD" id="SFLDS00003">
    <property type="entry name" value="Haloacid_Dehalogenase"/>
    <property type="match status" value="1"/>
</dbReference>
<dbReference type="EMBL" id="VUJV01000001">
    <property type="protein sequence ID" value="KAA1422053.1"/>
    <property type="molecule type" value="Genomic_DNA"/>
</dbReference>
<dbReference type="AlphaFoldDB" id="A0A5B1LNC4"/>
<dbReference type="PRINTS" id="PR00413">
    <property type="entry name" value="HADHALOGNASE"/>
</dbReference>
<dbReference type="SFLD" id="SFLDG01129">
    <property type="entry name" value="C1.5:_HAD__Beta-PGM__Phosphata"/>
    <property type="match status" value="1"/>
</dbReference>
<dbReference type="SUPFAM" id="SSF56784">
    <property type="entry name" value="HAD-like"/>
    <property type="match status" value="1"/>
</dbReference>
<dbReference type="NCBIfam" id="TIGR01509">
    <property type="entry name" value="HAD-SF-IA-v3"/>
    <property type="match status" value="1"/>
</dbReference>
<gene>
    <name evidence="1" type="ORF">F0U44_03125</name>
</gene>
<dbReference type="InterPro" id="IPR036412">
    <property type="entry name" value="HAD-like_sf"/>
</dbReference>
<reference evidence="1 2" key="2">
    <citation type="submission" date="2019-09" db="EMBL/GenBank/DDBJ databases">
        <authorList>
            <person name="Jin C."/>
        </authorList>
    </citation>
    <scope>NUCLEOTIDE SEQUENCE [LARGE SCALE GENOMIC DNA]</scope>
    <source>
        <strain evidence="1 2">BN130099</strain>
    </source>
</reference>
<evidence type="ECO:0000313" key="2">
    <source>
        <dbReference type="Proteomes" id="UP000325003"/>
    </source>
</evidence>
<proteinExistence type="predicted"/>
<protein>
    <submittedName>
        <fullName evidence="1">HAD family phosphatase</fullName>
    </submittedName>
</protein>
<dbReference type="Pfam" id="PF00702">
    <property type="entry name" value="Hydrolase"/>
    <property type="match status" value="1"/>
</dbReference>
<dbReference type="PANTHER" id="PTHR43611">
    <property type="entry name" value="ALPHA-D-GLUCOSE 1-PHOSPHATE PHOSPHATASE"/>
    <property type="match status" value="1"/>
</dbReference>
<dbReference type="InterPro" id="IPR023198">
    <property type="entry name" value="PGP-like_dom2"/>
</dbReference>
<sequence length="198" mass="21244">MGVVWDLGNVLIDWDPHAAVAAGLGEAEADRFFAAFDFAAWNHACDAGQPWAEALAVLGREHPQWLPHGRAYRDYFAASLIGEHADSVALLRDLHAAGVPQVGLTNFSAELYPQAPERFPFLDLLDDVVVSGREGIAKPDPAIYRLVAERAGLPLAALVFVDDKQLNVEAAEALGMRGHVFTDGAALRADLRAAGLPV</sequence>
<dbReference type="PANTHER" id="PTHR43611:SF3">
    <property type="entry name" value="FLAVIN MONONUCLEOTIDE HYDROLASE 1, CHLOROPLATIC"/>
    <property type="match status" value="1"/>
</dbReference>
<dbReference type="InterPro" id="IPR023214">
    <property type="entry name" value="HAD_sf"/>
</dbReference>
<keyword evidence="2" id="KW-1185">Reference proteome</keyword>
<name>A0A5B1LNC4_9ACTN</name>
<dbReference type="RefSeq" id="WP_149727513.1">
    <property type="nucleotide sequence ID" value="NZ_VUJV01000001.1"/>
</dbReference>
<dbReference type="InterPro" id="IPR006439">
    <property type="entry name" value="HAD-SF_hydro_IA"/>
</dbReference>
<dbReference type="Gene3D" id="3.40.50.1000">
    <property type="entry name" value="HAD superfamily/HAD-like"/>
    <property type="match status" value="1"/>
</dbReference>
<evidence type="ECO:0000313" key="1">
    <source>
        <dbReference type="EMBL" id="KAA1422053.1"/>
    </source>
</evidence>
<comment type="caution">
    <text evidence="1">The sequence shown here is derived from an EMBL/GenBank/DDBJ whole genome shotgun (WGS) entry which is preliminary data.</text>
</comment>
<reference evidence="1 2" key="1">
    <citation type="submission" date="2019-09" db="EMBL/GenBank/DDBJ databases">
        <title>Nocardioides panacisoli sp. nov., isolated from the soil of a ginseng field.</title>
        <authorList>
            <person name="Cho C."/>
        </authorList>
    </citation>
    <scope>NUCLEOTIDE SEQUENCE [LARGE SCALE GENOMIC DNA]</scope>
    <source>
        <strain evidence="1 2">BN130099</strain>
    </source>
</reference>
<dbReference type="CDD" id="cd02603">
    <property type="entry name" value="HAD_sEH-N_like"/>
    <property type="match status" value="1"/>
</dbReference>
<accession>A0A5B1LNC4</accession>
<dbReference type="Gene3D" id="1.10.150.240">
    <property type="entry name" value="Putative phosphatase, domain 2"/>
    <property type="match status" value="1"/>
</dbReference>